<feature type="domain" description="IrrE N-terminal-like" evidence="1">
    <location>
        <begin position="30"/>
        <end position="130"/>
    </location>
</feature>
<sequence length="172" mass="20029">MIDSFGIFKKANDIVKHIGTRNALQIAGELGIKIYYGHYQELLGMYTYRWKQRIVLLNNNLDDCLRQMVLAHEIGHDTYHRNLAETGLKEFTLFNMKNDTEYVANAFAAHLLLDNDEVLELARDGYDIVQIAGILNFDINLLLIKMQEMNKMGYNFNVPCHPERNFFKKIKV</sequence>
<accession>A0ABS6EC92</accession>
<reference evidence="2 3" key="1">
    <citation type="submission" date="2021-06" db="EMBL/GenBank/DDBJ databases">
        <authorList>
            <person name="Sun Q."/>
            <person name="Li D."/>
        </authorList>
    </citation>
    <scope>NUCLEOTIDE SEQUENCE [LARGE SCALE GENOMIC DNA]</scope>
    <source>
        <strain evidence="2 3">MSJ-40</strain>
    </source>
</reference>
<dbReference type="RefSeq" id="WP_216521624.1">
    <property type="nucleotide sequence ID" value="NZ_JAHLPM010000019.1"/>
</dbReference>
<evidence type="ECO:0000259" key="1">
    <source>
        <dbReference type="Pfam" id="PF06114"/>
    </source>
</evidence>
<keyword evidence="3" id="KW-1185">Reference proteome</keyword>
<evidence type="ECO:0000313" key="3">
    <source>
        <dbReference type="Proteomes" id="UP000749471"/>
    </source>
</evidence>
<gene>
    <name evidence="2" type="ORF">KQI42_17390</name>
</gene>
<organism evidence="2 3">
    <name type="scientific">Tissierella simiarum</name>
    <dbReference type="NCBI Taxonomy" id="2841534"/>
    <lineage>
        <taxon>Bacteria</taxon>
        <taxon>Bacillati</taxon>
        <taxon>Bacillota</taxon>
        <taxon>Tissierellia</taxon>
        <taxon>Tissierellales</taxon>
        <taxon>Tissierellaceae</taxon>
        <taxon>Tissierella</taxon>
    </lineage>
</organism>
<dbReference type="InterPro" id="IPR010359">
    <property type="entry name" value="IrrE_HExxH"/>
</dbReference>
<protein>
    <submittedName>
        <fullName evidence="2">ImmA/IrrE family metallo-endopeptidase</fullName>
    </submittedName>
</protein>
<name>A0ABS6EC92_9FIRM</name>
<evidence type="ECO:0000313" key="2">
    <source>
        <dbReference type="EMBL" id="MBU5439793.1"/>
    </source>
</evidence>
<proteinExistence type="predicted"/>
<dbReference type="Pfam" id="PF06114">
    <property type="entry name" value="Peptidase_M78"/>
    <property type="match status" value="1"/>
</dbReference>
<dbReference type="EMBL" id="JAHLPM010000019">
    <property type="protein sequence ID" value="MBU5439793.1"/>
    <property type="molecule type" value="Genomic_DNA"/>
</dbReference>
<comment type="caution">
    <text evidence="2">The sequence shown here is derived from an EMBL/GenBank/DDBJ whole genome shotgun (WGS) entry which is preliminary data.</text>
</comment>
<dbReference type="Proteomes" id="UP000749471">
    <property type="component" value="Unassembled WGS sequence"/>
</dbReference>